<accession>A0A4Y2S602</accession>
<dbReference type="PANTHER" id="PTHR45862">
    <property type="entry name" value="PROTEIN SGT1 HOMOLOG"/>
    <property type="match status" value="1"/>
</dbReference>
<evidence type="ECO:0000259" key="2">
    <source>
        <dbReference type="PROSITE" id="PS51048"/>
    </source>
</evidence>
<feature type="domain" description="SGS" evidence="2">
    <location>
        <begin position="1"/>
        <end position="34"/>
    </location>
</feature>
<dbReference type="GO" id="GO:0051087">
    <property type="term" value="F:protein-folding chaperone binding"/>
    <property type="evidence" value="ECO:0007669"/>
    <property type="project" value="InterPro"/>
</dbReference>
<dbReference type="EMBL" id="BGPR01019949">
    <property type="protein sequence ID" value="GBN83411.1"/>
    <property type="molecule type" value="Genomic_DNA"/>
</dbReference>
<dbReference type="Pfam" id="PF05002">
    <property type="entry name" value="SGS"/>
    <property type="match status" value="1"/>
</dbReference>
<organism evidence="3 4">
    <name type="scientific">Araneus ventricosus</name>
    <name type="common">Orbweaver spider</name>
    <name type="synonym">Epeira ventricosa</name>
    <dbReference type="NCBI Taxonomy" id="182803"/>
    <lineage>
        <taxon>Eukaryota</taxon>
        <taxon>Metazoa</taxon>
        <taxon>Ecdysozoa</taxon>
        <taxon>Arthropoda</taxon>
        <taxon>Chelicerata</taxon>
        <taxon>Arachnida</taxon>
        <taxon>Araneae</taxon>
        <taxon>Araneomorphae</taxon>
        <taxon>Entelegynae</taxon>
        <taxon>Araneoidea</taxon>
        <taxon>Araneidae</taxon>
        <taxon>Araneus</taxon>
    </lineage>
</organism>
<name>A0A4Y2S602_ARAVE</name>
<evidence type="ECO:0000313" key="4">
    <source>
        <dbReference type="Proteomes" id="UP000499080"/>
    </source>
</evidence>
<evidence type="ECO:0000256" key="1">
    <source>
        <dbReference type="SAM" id="MobiDB-lite"/>
    </source>
</evidence>
<dbReference type="PROSITE" id="PS51048">
    <property type="entry name" value="SGS"/>
    <property type="match status" value="1"/>
</dbReference>
<dbReference type="InterPro" id="IPR044563">
    <property type="entry name" value="Sgt1-like"/>
</dbReference>
<reference evidence="3 4" key="1">
    <citation type="journal article" date="2019" name="Sci. Rep.">
        <title>Orb-weaving spider Araneus ventricosus genome elucidates the spidroin gene catalogue.</title>
        <authorList>
            <person name="Kono N."/>
            <person name="Nakamura H."/>
            <person name="Ohtoshi R."/>
            <person name="Moran D.A.P."/>
            <person name="Shinohara A."/>
            <person name="Yoshida Y."/>
            <person name="Fujiwara M."/>
            <person name="Mori M."/>
            <person name="Tomita M."/>
            <person name="Arakawa K."/>
        </authorList>
    </citation>
    <scope>NUCLEOTIDE SEQUENCE [LARGE SCALE GENOMIC DNA]</scope>
</reference>
<feature type="region of interest" description="Disordered" evidence="1">
    <location>
        <begin position="1"/>
        <end position="34"/>
    </location>
</feature>
<feature type="compositionally biased region" description="Polar residues" evidence="1">
    <location>
        <begin position="1"/>
        <end position="16"/>
    </location>
</feature>
<evidence type="ECO:0000313" key="3">
    <source>
        <dbReference type="EMBL" id="GBN83411.1"/>
    </source>
</evidence>
<sequence length="34" mass="3839">MESGGTVLSTSWNEVAQKQVEVKPPDGMEFKKWD</sequence>
<dbReference type="OrthoDB" id="1898560at2759"/>
<dbReference type="Proteomes" id="UP000499080">
    <property type="component" value="Unassembled WGS sequence"/>
</dbReference>
<gene>
    <name evidence="3" type="ORF">AVEN_272637_1</name>
</gene>
<feature type="compositionally biased region" description="Basic and acidic residues" evidence="1">
    <location>
        <begin position="20"/>
        <end position="34"/>
    </location>
</feature>
<dbReference type="InterPro" id="IPR007699">
    <property type="entry name" value="SGS_dom"/>
</dbReference>
<protein>
    <recommendedName>
        <fullName evidence="2">SGS domain-containing protein</fullName>
    </recommendedName>
</protein>
<comment type="caution">
    <text evidence="3">The sequence shown here is derived from an EMBL/GenBank/DDBJ whole genome shotgun (WGS) entry which is preliminary data.</text>
</comment>
<proteinExistence type="predicted"/>
<keyword evidence="4" id="KW-1185">Reference proteome</keyword>
<dbReference type="AlphaFoldDB" id="A0A4Y2S602"/>